<protein>
    <submittedName>
        <fullName evidence="2">Uncharacterized protein</fullName>
    </submittedName>
</protein>
<feature type="region of interest" description="Disordered" evidence="1">
    <location>
        <begin position="24"/>
        <end position="75"/>
    </location>
</feature>
<feature type="compositionally biased region" description="Low complexity" evidence="1">
    <location>
        <begin position="213"/>
        <end position="235"/>
    </location>
</feature>
<dbReference type="AlphaFoldDB" id="V4J1M5"/>
<gene>
    <name evidence="2" type="ORF">K933_04796</name>
</gene>
<organism evidence="2 3">
    <name type="scientific">Candidatus Halobonum tyrrellensis G22</name>
    <dbReference type="NCBI Taxonomy" id="1324957"/>
    <lineage>
        <taxon>Archaea</taxon>
        <taxon>Methanobacteriati</taxon>
        <taxon>Methanobacteriota</taxon>
        <taxon>Stenosarchaea group</taxon>
        <taxon>Halobacteria</taxon>
        <taxon>Halobacteriales</taxon>
        <taxon>Haloferacaceae</taxon>
        <taxon>Candidatus Halobonum</taxon>
    </lineage>
</organism>
<dbReference type="eggNOG" id="arCOG00151">
    <property type="taxonomic scope" value="Archaea"/>
</dbReference>
<evidence type="ECO:0000313" key="3">
    <source>
        <dbReference type="Proteomes" id="UP000017840"/>
    </source>
</evidence>
<feature type="region of interest" description="Disordered" evidence="1">
    <location>
        <begin position="205"/>
        <end position="235"/>
    </location>
</feature>
<evidence type="ECO:0000313" key="2">
    <source>
        <dbReference type="EMBL" id="ESP89307.1"/>
    </source>
</evidence>
<dbReference type="Proteomes" id="UP000017840">
    <property type="component" value="Unassembled WGS sequence"/>
</dbReference>
<name>V4J1M5_9EURY</name>
<dbReference type="OrthoDB" id="206507at2157"/>
<dbReference type="RefSeq" id="WP_023393549.1">
    <property type="nucleotide sequence ID" value="NZ_ASGZ01000013.1"/>
</dbReference>
<sequence length="247" mass="25038">MTTRRRFVGTGALLGAALLAGCTGGDGGGEETGTETPTETGTGTGTLSPPGDGAGTDGAGDTRPEGTGGPAVTLASVDQRPRLPIRPTVEVVRDAATDDHPPRLRVTVENGADEPVTLGEARAVVFQYVTAESEQLILLPPGEDYPAEAGCWRLKEGIAVTEEYRTVTLDPGEAHSSELDLYGAPTEEDACLPAGEHRFETVISASTGGGLPANGTTATTDGTAESTGTTGAGMPAGATWGFSVLLE</sequence>
<accession>V4J1M5</accession>
<dbReference type="PROSITE" id="PS51257">
    <property type="entry name" value="PROKAR_LIPOPROTEIN"/>
    <property type="match status" value="1"/>
</dbReference>
<keyword evidence="3" id="KW-1185">Reference proteome</keyword>
<dbReference type="EMBL" id="ASGZ01000013">
    <property type="protein sequence ID" value="ESP89307.1"/>
    <property type="molecule type" value="Genomic_DNA"/>
</dbReference>
<reference evidence="2 3" key="1">
    <citation type="journal article" date="2013" name="Genome Announc.">
        <title>Draft Genome Sequence of 'Candidatus Halobonum tyrrellensis' Strain G22, Isolated from the Hypersaline Waters of Lake Tyrrell, Australia.</title>
        <authorList>
            <person name="Ugalde J.A."/>
            <person name="Narasingarao P."/>
            <person name="Kuo S."/>
            <person name="Podell S."/>
            <person name="Allen E.E."/>
        </authorList>
    </citation>
    <scope>NUCLEOTIDE SEQUENCE [LARGE SCALE GENOMIC DNA]</scope>
    <source>
        <strain evidence="2 3">G22</strain>
    </source>
</reference>
<proteinExistence type="predicted"/>
<evidence type="ECO:0000256" key="1">
    <source>
        <dbReference type="SAM" id="MobiDB-lite"/>
    </source>
</evidence>
<comment type="caution">
    <text evidence="2">The sequence shown here is derived from an EMBL/GenBank/DDBJ whole genome shotgun (WGS) entry which is preliminary data.</text>
</comment>